<feature type="transmembrane region" description="Helical" evidence="1">
    <location>
        <begin position="28"/>
        <end position="46"/>
    </location>
</feature>
<evidence type="ECO:0000256" key="1">
    <source>
        <dbReference type="SAM" id="Phobius"/>
    </source>
</evidence>
<dbReference type="OrthoDB" id="7876027at2"/>
<dbReference type="AlphaFoldDB" id="A0A2V4MQJ0"/>
<gene>
    <name evidence="2" type="ORF">DI396_02870</name>
</gene>
<reference evidence="2 3" key="1">
    <citation type="submission" date="2018-05" db="EMBL/GenBank/DDBJ databases">
        <title>Oceanovita maritima gen. nov., sp. nov., a marine bacterium in the family Rhodobacteraceae isolated from surface seawater of Lundu port Xiamen, China.</title>
        <authorList>
            <person name="Hetharua B.H."/>
            <person name="Min D."/>
            <person name="Liao H."/>
            <person name="Tian Y."/>
        </authorList>
    </citation>
    <scope>NUCLEOTIDE SEQUENCE [LARGE SCALE GENOMIC DNA]</scope>
    <source>
        <strain evidence="2 3">FSX-11</strain>
    </source>
</reference>
<keyword evidence="1" id="KW-1133">Transmembrane helix</keyword>
<comment type="caution">
    <text evidence="2">The sequence shown here is derived from an EMBL/GenBank/DDBJ whole genome shotgun (WGS) entry which is preliminary data.</text>
</comment>
<dbReference type="EMBL" id="QFVT01000002">
    <property type="protein sequence ID" value="PYC49021.1"/>
    <property type="molecule type" value="Genomic_DNA"/>
</dbReference>
<dbReference type="Proteomes" id="UP000248012">
    <property type="component" value="Unassembled WGS sequence"/>
</dbReference>
<keyword evidence="3" id="KW-1185">Reference proteome</keyword>
<evidence type="ECO:0000313" key="3">
    <source>
        <dbReference type="Proteomes" id="UP000248012"/>
    </source>
</evidence>
<feature type="transmembrane region" description="Helical" evidence="1">
    <location>
        <begin position="53"/>
        <end position="73"/>
    </location>
</feature>
<keyword evidence="1" id="KW-0812">Transmembrane</keyword>
<proteinExistence type="predicted"/>
<sequence length="80" mass="8297">MGGAILLLIIGAAAGFIATRIMRMETDIVTTIVIGMAGALIGGLVLRALITVMGMLAGLVGAILGSVALIWLWKTYGKRR</sequence>
<organism evidence="2 3">
    <name type="scientific">Litorivita pollutaquae</name>
    <dbReference type="NCBI Taxonomy" id="2200892"/>
    <lineage>
        <taxon>Bacteria</taxon>
        <taxon>Pseudomonadati</taxon>
        <taxon>Pseudomonadota</taxon>
        <taxon>Alphaproteobacteria</taxon>
        <taxon>Rhodobacterales</taxon>
        <taxon>Paracoccaceae</taxon>
        <taxon>Litorivita</taxon>
    </lineage>
</organism>
<keyword evidence="1" id="KW-0472">Membrane</keyword>
<protein>
    <submittedName>
        <fullName evidence="2">GlsB/YeaQ/YmgE family stress response membrane protein</fullName>
    </submittedName>
</protein>
<accession>A0A2V4MQJ0</accession>
<dbReference type="RefSeq" id="WP_110794598.1">
    <property type="nucleotide sequence ID" value="NZ_KZ826481.1"/>
</dbReference>
<evidence type="ECO:0000313" key="2">
    <source>
        <dbReference type="EMBL" id="PYC49021.1"/>
    </source>
</evidence>
<name>A0A2V4MQJ0_9RHOB</name>